<evidence type="ECO:0000256" key="3">
    <source>
        <dbReference type="ARBA" id="ARBA00022603"/>
    </source>
</evidence>
<dbReference type="KEGG" id="cprv:CYPRO_0598"/>
<evidence type="ECO:0000313" key="11">
    <source>
        <dbReference type="EMBL" id="AXI99882.1"/>
    </source>
</evidence>
<dbReference type="Gene3D" id="3.30.450.20">
    <property type="entry name" value="PAS domain"/>
    <property type="match status" value="2"/>
</dbReference>
<dbReference type="Pfam" id="PF03705">
    <property type="entry name" value="CheR_N"/>
    <property type="match status" value="1"/>
</dbReference>
<evidence type="ECO:0000259" key="9">
    <source>
        <dbReference type="PROSITE" id="PS50122"/>
    </source>
</evidence>
<proteinExistence type="predicted"/>
<dbReference type="PRINTS" id="PR00996">
    <property type="entry name" value="CHERMTFRASE"/>
</dbReference>
<gene>
    <name evidence="11" type="ORF">CYPRO_0598</name>
</gene>
<dbReference type="Gene3D" id="3.40.50.180">
    <property type="entry name" value="Methylesterase CheB, C-terminal domain"/>
    <property type="match status" value="1"/>
</dbReference>
<keyword evidence="7" id="KW-0175">Coiled coil</keyword>
<keyword evidence="5" id="KW-0949">S-adenosyl-L-methionine</keyword>
<dbReference type="PANTHER" id="PTHR24422">
    <property type="entry name" value="CHEMOTAXIS PROTEIN METHYLTRANSFERASE"/>
    <property type="match status" value="1"/>
</dbReference>
<dbReference type="PROSITE" id="PS50122">
    <property type="entry name" value="CHEB"/>
    <property type="match status" value="1"/>
</dbReference>
<feature type="compositionally biased region" description="Polar residues" evidence="8">
    <location>
        <begin position="19"/>
        <end position="40"/>
    </location>
</feature>
<dbReference type="GO" id="GO:0008983">
    <property type="term" value="F:protein-glutamate O-methyltransferase activity"/>
    <property type="evidence" value="ECO:0007669"/>
    <property type="project" value="UniProtKB-EC"/>
</dbReference>
<protein>
    <recommendedName>
        <fullName evidence="2">protein-glutamate O-methyltransferase</fullName>
        <ecNumber evidence="2">2.1.1.80</ecNumber>
    </recommendedName>
</protein>
<keyword evidence="3" id="KW-0489">Methyltransferase</keyword>
<dbReference type="InterPro" id="IPR013655">
    <property type="entry name" value="PAS_fold_3"/>
</dbReference>
<dbReference type="InterPro" id="IPR022641">
    <property type="entry name" value="CheR_N"/>
</dbReference>
<dbReference type="InterPro" id="IPR035965">
    <property type="entry name" value="PAS-like_dom_sf"/>
</dbReference>
<dbReference type="Gene3D" id="3.40.50.150">
    <property type="entry name" value="Vaccinia Virus protein VP39"/>
    <property type="match status" value="1"/>
</dbReference>
<dbReference type="SUPFAM" id="SSF52738">
    <property type="entry name" value="Methylesterase CheB, C-terminal domain"/>
    <property type="match status" value="1"/>
</dbReference>
<dbReference type="GO" id="GO:0005737">
    <property type="term" value="C:cytoplasm"/>
    <property type="evidence" value="ECO:0007669"/>
    <property type="project" value="InterPro"/>
</dbReference>
<feature type="coiled-coil region" evidence="7">
    <location>
        <begin position="696"/>
        <end position="779"/>
    </location>
</feature>
<dbReference type="InterPro" id="IPR035909">
    <property type="entry name" value="CheB_C"/>
</dbReference>
<feature type="region of interest" description="Disordered" evidence="8">
    <location>
        <begin position="16"/>
        <end position="50"/>
    </location>
</feature>
<dbReference type="GO" id="GO:0008984">
    <property type="term" value="F:protein-glutamate methylesterase activity"/>
    <property type="evidence" value="ECO:0007669"/>
    <property type="project" value="InterPro"/>
</dbReference>
<feature type="domain" description="CheB-type methylesterase" evidence="9">
    <location>
        <begin position="51"/>
        <end position="234"/>
    </location>
</feature>
<evidence type="ECO:0000256" key="1">
    <source>
        <dbReference type="ARBA" id="ARBA00001541"/>
    </source>
</evidence>
<evidence type="ECO:0000259" key="10">
    <source>
        <dbReference type="PROSITE" id="PS50123"/>
    </source>
</evidence>
<evidence type="ECO:0000256" key="8">
    <source>
        <dbReference type="SAM" id="MobiDB-lite"/>
    </source>
</evidence>
<name>A0A345UHD1_9BACT</name>
<dbReference type="Pfam" id="PF08447">
    <property type="entry name" value="PAS_3"/>
    <property type="match status" value="1"/>
</dbReference>
<dbReference type="EC" id="2.1.1.80" evidence="2"/>
<dbReference type="Pfam" id="PF01739">
    <property type="entry name" value="CheR"/>
    <property type="match status" value="1"/>
</dbReference>
<dbReference type="PROSITE" id="PS50123">
    <property type="entry name" value="CHER"/>
    <property type="match status" value="1"/>
</dbReference>
<dbReference type="Pfam" id="PF13596">
    <property type="entry name" value="PAS_10"/>
    <property type="match status" value="1"/>
</dbReference>
<evidence type="ECO:0000256" key="5">
    <source>
        <dbReference type="ARBA" id="ARBA00022691"/>
    </source>
</evidence>
<dbReference type="GO" id="GO:0032259">
    <property type="term" value="P:methylation"/>
    <property type="evidence" value="ECO:0007669"/>
    <property type="project" value="UniProtKB-KW"/>
</dbReference>
<organism evidence="11 12">
    <name type="scientific">Cyclonatronum proteinivorum</name>
    <dbReference type="NCBI Taxonomy" id="1457365"/>
    <lineage>
        <taxon>Bacteria</taxon>
        <taxon>Pseudomonadati</taxon>
        <taxon>Balneolota</taxon>
        <taxon>Balneolia</taxon>
        <taxon>Balneolales</taxon>
        <taxon>Cyclonatronaceae</taxon>
        <taxon>Cyclonatronum</taxon>
    </lineage>
</organism>
<reference evidence="11 12" key="1">
    <citation type="submission" date="2018-03" db="EMBL/GenBank/DDBJ databases">
        <title>Phenotypic and genomic properties of Cyclonatronum proteinivorum gen. nov., sp. nov., a haloalkaliphilic bacteroidete from soda lakes possessing Na+-translocating rhodopsin.</title>
        <authorList>
            <person name="Toshchakov S.V."/>
            <person name="Korzhenkov A."/>
            <person name="Samarov N.I."/>
            <person name="Kublanov I.V."/>
            <person name="Muntyan M.S."/>
            <person name="Sorokin D.Y."/>
        </authorList>
    </citation>
    <scope>NUCLEOTIDE SEQUENCE [LARGE SCALE GENOMIC DNA]</scope>
    <source>
        <strain evidence="11 12">Omega</strain>
    </source>
</reference>
<dbReference type="InterPro" id="IPR050903">
    <property type="entry name" value="Bact_Chemotaxis_MeTrfase"/>
</dbReference>
<dbReference type="InterPro" id="IPR036804">
    <property type="entry name" value="CheR_N_sf"/>
</dbReference>
<dbReference type="Gene3D" id="1.10.155.10">
    <property type="entry name" value="Chemotaxis receptor methyltransferase CheR, N-terminal domain"/>
    <property type="match status" value="1"/>
</dbReference>
<evidence type="ECO:0000256" key="2">
    <source>
        <dbReference type="ARBA" id="ARBA00012534"/>
    </source>
</evidence>
<feature type="active site" evidence="6">
    <location>
        <position position="90"/>
    </location>
</feature>
<dbReference type="GO" id="GO:0000156">
    <property type="term" value="F:phosphorelay response regulator activity"/>
    <property type="evidence" value="ECO:0007669"/>
    <property type="project" value="InterPro"/>
</dbReference>
<comment type="catalytic activity">
    <reaction evidence="1">
        <text>L-glutamyl-[protein] + S-adenosyl-L-methionine = [protein]-L-glutamate 5-O-methyl ester + S-adenosyl-L-homocysteine</text>
        <dbReference type="Rhea" id="RHEA:24452"/>
        <dbReference type="Rhea" id="RHEA-COMP:10208"/>
        <dbReference type="Rhea" id="RHEA-COMP:10311"/>
        <dbReference type="ChEBI" id="CHEBI:29973"/>
        <dbReference type="ChEBI" id="CHEBI:57856"/>
        <dbReference type="ChEBI" id="CHEBI:59789"/>
        <dbReference type="ChEBI" id="CHEBI:82795"/>
        <dbReference type="EC" id="2.1.1.80"/>
    </reaction>
</comment>
<dbReference type="SUPFAM" id="SSF47757">
    <property type="entry name" value="Chemotaxis receptor methyltransferase CheR, N-terminal domain"/>
    <property type="match status" value="1"/>
</dbReference>
<keyword evidence="4" id="KW-0808">Transferase</keyword>
<evidence type="ECO:0000256" key="4">
    <source>
        <dbReference type="ARBA" id="ARBA00022679"/>
    </source>
</evidence>
<dbReference type="InterPro" id="IPR000673">
    <property type="entry name" value="Sig_transdc_resp-reg_Me-estase"/>
</dbReference>
<dbReference type="InterPro" id="IPR000780">
    <property type="entry name" value="CheR_MeTrfase"/>
</dbReference>
<accession>A0A345UHD1</accession>
<dbReference type="SMART" id="SM00138">
    <property type="entry name" value="MeTrc"/>
    <property type="match status" value="1"/>
</dbReference>
<dbReference type="CDD" id="cd16434">
    <property type="entry name" value="CheB-CheR_fusion"/>
    <property type="match status" value="1"/>
</dbReference>
<feature type="domain" description="CheR-type methyltransferase" evidence="10">
    <location>
        <begin position="247"/>
        <end position="517"/>
    </location>
</feature>
<dbReference type="Pfam" id="PF01339">
    <property type="entry name" value="CheB_methylest"/>
    <property type="match status" value="1"/>
</dbReference>
<dbReference type="PANTHER" id="PTHR24422:SF27">
    <property type="entry name" value="PROTEIN-GLUTAMATE O-METHYLTRANSFERASE"/>
    <property type="match status" value="1"/>
</dbReference>
<feature type="active site" evidence="6">
    <location>
        <position position="63"/>
    </location>
</feature>
<dbReference type="CDD" id="cd00130">
    <property type="entry name" value="PAS"/>
    <property type="match status" value="1"/>
</dbReference>
<keyword evidence="6" id="KW-0378">Hydrolase</keyword>
<dbReference type="EMBL" id="CP027806">
    <property type="protein sequence ID" value="AXI99882.1"/>
    <property type="molecule type" value="Genomic_DNA"/>
</dbReference>
<dbReference type="SUPFAM" id="SSF53335">
    <property type="entry name" value="S-adenosyl-L-methionine-dependent methyltransferases"/>
    <property type="match status" value="1"/>
</dbReference>
<dbReference type="GO" id="GO:0006935">
    <property type="term" value="P:chemotaxis"/>
    <property type="evidence" value="ECO:0007669"/>
    <property type="project" value="UniProtKB-UniRule"/>
</dbReference>
<dbReference type="AlphaFoldDB" id="A0A345UHD1"/>
<evidence type="ECO:0000256" key="6">
    <source>
        <dbReference type="PROSITE-ProRule" id="PRU00050"/>
    </source>
</evidence>
<dbReference type="InterPro" id="IPR029063">
    <property type="entry name" value="SAM-dependent_MTases_sf"/>
</dbReference>
<evidence type="ECO:0000256" key="7">
    <source>
        <dbReference type="SAM" id="Coils"/>
    </source>
</evidence>
<sequence length="1144" mass="129732">MRQILQTIPKHKAKRCKNSDQFIMSDTQKPTPPESASSEPQAAEQDTKHESATELVVVGIGASAGGLEALQEFFTNMPVDSGLAFVVVQHLSPDYKSLMDELLARHTRIPIHIAKDGMQVKPNNIYLIPPRKNISIFHDHLYLDLQNQKKSLNLPVDIFLRSLAVEKQKHAIGIILSGTGSDGTLGARAIKEVGGMMMVQDEKSAKFDGMPRNAIATGLVDFVLEPAKMPEALVDYHKHPFTKPNKKTENILTQNIGALQKVALILREHCGIDFSYYKENTLVRRLERRLSINRFDNLDDYLIFLNESYKEKEVLFKELLIGVTGFFRDRQAFESLREKVLEKTDFSSKKLMRIWSTGCSTGEEVYSVALLFLDYFEKNNIECELKIFATDVDRAALEQASIGFYPDGIISDLDPELLHKYFHRRDNGFQVNENVRKTIVFATHNLLKDPPFSKLDLLVCRNLFIYIKPEMQHRLLISFFHSINPGGHLFLGSSETLGSLSEAFDILDTKWKIYQAKRGYRPPMLQNIPVANYLPQHKPRQQAVQDPKGDLFKVDKVTEQLLELLAPASIIVDPNDNIVHIINNVNRFISFKSGRFSNNLFNSLNPELGIIVTTLLHRLRKQDKSVVSMEGVADIPGFEGKNIYMEGRRLEIHKTLYSVISFWVKDETDQAKGSDNVTAGKRTTADSYQRTGTDGYLVLQNELKQVKENLQATVEELETSNEELQSSNEELIASNEELQSTNEELQSVNEELFTVNYEYQSKIDELTKINNDINNLLKNTEIGALYLDTKLCIRKFTPLVAEITHILPTDIGRPMAHISVLNVYPEMLDDINYVAETLQPRDREIKASDARVFLVRTRPYRTQNNAIEGVLLTFVEITRVKQEQARYRDVAFKLQRALTLGQMACWYWDTEDDAFSCDPLLVEMLGYEPDHFPGTLTLVQQLLHPADADVFLKNKELLTSGKKSEWNQVLRLKHHEGQYVPIRISASFASKGTDGEAQLVDGIAANVSELQEKLPSAKLSKLALRKLLDGMAHPAVITDELHHPATPNTAYTALTESFEVSPAAFTDTRWRYVNTSIGEAQKSFGEWLKQVQHRDVEAELPSLSGITLMFEETKVFEGRVVYQPFVVKGIFKGGLLQFFKSEGE</sequence>
<dbReference type="InterPro" id="IPR000014">
    <property type="entry name" value="PAS"/>
</dbReference>
<dbReference type="InterPro" id="IPR022642">
    <property type="entry name" value="CheR_C"/>
</dbReference>
<dbReference type="SUPFAM" id="SSF55785">
    <property type="entry name" value="PYP-like sensor domain (PAS domain)"/>
    <property type="match status" value="1"/>
</dbReference>
<evidence type="ECO:0000313" key="12">
    <source>
        <dbReference type="Proteomes" id="UP000254808"/>
    </source>
</evidence>
<dbReference type="Proteomes" id="UP000254808">
    <property type="component" value="Chromosome"/>
</dbReference>
<keyword evidence="6" id="KW-0145">Chemotaxis</keyword>
<keyword evidence="12" id="KW-1185">Reference proteome</keyword>
<feature type="active site" evidence="6">
    <location>
        <position position="182"/>
    </location>
</feature>